<organism evidence="2 3">
    <name type="scientific">Carnegiea gigantea</name>
    <dbReference type="NCBI Taxonomy" id="171969"/>
    <lineage>
        <taxon>Eukaryota</taxon>
        <taxon>Viridiplantae</taxon>
        <taxon>Streptophyta</taxon>
        <taxon>Embryophyta</taxon>
        <taxon>Tracheophyta</taxon>
        <taxon>Spermatophyta</taxon>
        <taxon>Magnoliopsida</taxon>
        <taxon>eudicotyledons</taxon>
        <taxon>Gunneridae</taxon>
        <taxon>Pentapetalae</taxon>
        <taxon>Caryophyllales</taxon>
        <taxon>Cactineae</taxon>
        <taxon>Cactaceae</taxon>
        <taxon>Cactoideae</taxon>
        <taxon>Echinocereeae</taxon>
        <taxon>Carnegiea</taxon>
    </lineage>
</organism>
<dbReference type="AlphaFoldDB" id="A0A9Q1GIZ2"/>
<gene>
    <name evidence="2" type="ORF">Cgig2_006334</name>
</gene>
<reference evidence="2" key="1">
    <citation type="submission" date="2022-04" db="EMBL/GenBank/DDBJ databases">
        <title>Carnegiea gigantea Genome sequencing and assembly v2.</title>
        <authorList>
            <person name="Copetti D."/>
            <person name="Sanderson M.J."/>
            <person name="Burquez A."/>
            <person name="Wojciechowski M.F."/>
        </authorList>
    </citation>
    <scope>NUCLEOTIDE SEQUENCE</scope>
    <source>
        <strain evidence="2">SGP5-SGP5p</strain>
        <tissue evidence="2">Aerial part</tissue>
    </source>
</reference>
<evidence type="ECO:0000313" key="3">
    <source>
        <dbReference type="Proteomes" id="UP001153076"/>
    </source>
</evidence>
<feature type="region of interest" description="Disordered" evidence="1">
    <location>
        <begin position="132"/>
        <end position="159"/>
    </location>
</feature>
<sequence>MKVTNEIVQRILIDTRSSVDIITLDCPKKLAYPGRDIVPLVHPILEVNPTGVIRLLARFEDKGRAKNVEVDFLVVDNIILGRPTLHKIKVVIAPDLLQLQFEANDGSVGTMQGDQHTAGECYLVSIRPLMERTNEKGPGSPQPDQPRPEATKSVEQVQLEGHLDRTRGSSLNLKVILLIRERDELHHFRVPTFHLSPLTLLDIVAVSLKELYAFFTALPVALLLGLVRLLGLRCGFGLSLCKSSLALESASLNLPCRSVFSAFQVSLSSLSFSQRSLYLAAVSSNLRRSDIENGKLEKEEKEVYVPPTSVTTTSSLVTLGGSEVPEATSPMTWPGLKLVPTWQLNQLPRSVSPTDGETACATLRVPRTPWGPGPLSIRSTTLEKSEGRVLYLLSCHIHKASPIFLRTTLGLGRYMLRGGISTLEGRQLRPCLLYTKLKKVRPEPDGKADQGRDVEPIPRLPISIFALPFLGPLRRLCHLNHKLWNRPQMVILPYIIEKVASHPPLLVGRAKGIPDWLLFIPTTKVPPA</sequence>
<dbReference type="CDD" id="cd00303">
    <property type="entry name" value="retropepsin_like"/>
    <property type="match status" value="1"/>
</dbReference>
<dbReference type="EMBL" id="JAKOGI010003066">
    <property type="protein sequence ID" value="KAJ8420898.1"/>
    <property type="molecule type" value="Genomic_DNA"/>
</dbReference>
<dbReference type="PANTHER" id="PTHR33240:SF17">
    <property type="entry name" value="EUKARYOTIC PEPTIDE CHAIN RELEASE FACTOR GTP-BINDING SUBUNIT-LIKE"/>
    <property type="match status" value="1"/>
</dbReference>
<name>A0A9Q1GIZ2_9CARY</name>
<dbReference type="PANTHER" id="PTHR33240">
    <property type="entry name" value="OS08G0508500 PROTEIN"/>
    <property type="match status" value="1"/>
</dbReference>
<dbReference type="Proteomes" id="UP001153076">
    <property type="component" value="Unassembled WGS sequence"/>
</dbReference>
<proteinExistence type="predicted"/>
<evidence type="ECO:0000256" key="1">
    <source>
        <dbReference type="SAM" id="MobiDB-lite"/>
    </source>
</evidence>
<protein>
    <submittedName>
        <fullName evidence="2">Uncharacterized protein</fullName>
    </submittedName>
</protein>
<keyword evidence="3" id="KW-1185">Reference proteome</keyword>
<accession>A0A9Q1GIZ2</accession>
<comment type="caution">
    <text evidence="2">The sequence shown here is derived from an EMBL/GenBank/DDBJ whole genome shotgun (WGS) entry which is preliminary data.</text>
</comment>
<evidence type="ECO:0000313" key="2">
    <source>
        <dbReference type="EMBL" id="KAJ8420898.1"/>
    </source>
</evidence>
<dbReference type="OrthoDB" id="2919534at2759"/>